<dbReference type="EMBL" id="CP032819">
    <property type="protein sequence ID" value="AZS30546.1"/>
    <property type="molecule type" value="Genomic_DNA"/>
</dbReference>
<dbReference type="GO" id="GO:0046872">
    <property type="term" value="F:metal ion binding"/>
    <property type="evidence" value="ECO:0007669"/>
    <property type="project" value="UniProtKB-KW"/>
</dbReference>
<keyword evidence="7" id="KW-1185">Reference proteome</keyword>
<dbReference type="PROSITE" id="PS01053">
    <property type="entry name" value="ARGINASE_1"/>
    <property type="match status" value="1"/>
</dbReference>
<evidence type="ECO:0000256" key="1">
    <source>
        <dbReference type="ARBA" id="ARBA00009227"/>
    </source>
</evidence>
<feature type="binding site" evidence="4">
    <location>
        <position position="215"/>
    </location>
    <ligand>
        <name>Mn(2+)</name>
        <dbReference type="ChEBI" id="CHEBI:29035"/>
        <label>1</label>
    </ligand>
</feature>
<dbReference type="CDD" id="cd11593">
    <property type="entry name" value="Agmatinase-like_2"/>
    <property type="match status" value="1"/>
</dbReference>
<dbReference type="InterPro" id="IPR020855">
    <property type="entry name" value="Ureohydrolase_Mn_BS"/>
</dbReference>
<dbReference type="InterPro" id="IPR005925">
    <property type="entry name" value="Agmatinase-rel"/>
</dbReference>
<gene>
    <name evidence="6" type="primary">speB</name>
    <name evidence="6" type="ORF">D8S85_13980</name>
</gene>
<dbReference type="Pfam" id="PF00491">
    <property type="entry name" value="Arginase"/>
    <property type="match status" value="1"/>
</dbReference>
<feature type="binding site" evidence="4">
    <location>
        <position position="135"/>
    </location>
    <ligand>
        <name>Mn(2+)</name>
        <dbReference type="ChEBI" id="CHEBI:29035"/>
        <label>1</label>
    </ligand>
</feature>
<sequence length="290" mass="32428">MENKNYGGLESEFTAYETAEIVVLPVPYDGTSTWLKGADKGPDAILEASANMELYDIETDSEVYTHGIATLEPVTEASSPEAMSQEVEKQVDKILTDKKFPVILGGEHSVSIGAFRAFAKHYDKFSVLQLDAHSDMRSEYEGSTHNHACVMARAKEVATVAQVGIRSSAIEEKENIMPDRIFYAHDLHDAKEGNNWMYMVSQKLHDNVYITIDLDVFDPAIVPATGTPEPDGLYYREVLNFLKLINERHNIVGLDVVELCPNDINKSSDFLASKLIYQILSIKYQNQSNN</sequence>
<dbReference type="Proteomes" id="UP000270673">
    <property type="component" value="Chromosome"/>
</dbReference>
<protein>
    <submittedName>
        <fullName evidence="6">Agmatinase</fullName>
        <ecNumber evidence="6">3.5.3.11</ecNumber>
    </submittedName>
</protein>
<comment type="cofactor">
    <cofactor evidence="4">
        <name>Mn(2+)</name>
        <dbReference type="ChEBI" id="CHEBI:29035"/>
    </cofactor>
    <text evidence="4">Binds 2 manganese ions per subunit.</text>
</comment>
<dbReference type="SUPFAM" id="SSF52768">
    <property type="entry name" value="Arginase/deacetylase"/>
    <property type="match status" value="1"/>
</dbReference>
<evidence type="ECO:0000256" key="2">
    <source>
        <dbReference type="ARBA" id="ARBA00022723"/>
    </source>
</evidence>
<dbReference type="OrthoDB" id="9788689at2"/>
<dbReference type="PANTHER" id="PTHR11358:SF26">
    <property type="entry name" value="GUANIDINO ACID HYDROLASE, MITOCHONDRIAL"/>
    <property type="match status" value="1"/>
</dbReference>
<name>A0A3Q9IQC9_9BACT</name>
<dbReference type="InterPro" id="IPR006035">
    <property type="entry name" value="Ureohydrolase"/>
</dbReference>
<accession>A0A3Q9IQC9</accession>
<organism evidence="6 7">
    <name type="scientific">Butyricimonas faecalis</name>
    <dbReference type="NCBI Taxonomy" id="2093856"/>
    <lineage>
        <taxon>Bacteria</taxon>
        <taxon>Pseudomonadati</taxon>
        <taxon>Bacteroidota</taxon>
        <taxon>Bacteroidia</taxon>
        <taxon>Bacteroidales</taxon>
        <taxon>Odoribacteraceae</taxon>
        <taxon>Butyricimonas</taxon>
    </lineage>
</organism>
<evidence type="ECO:0000313" key="7">
    <source>
        <dbReference type="Proteomes" id="UP000270673"/>
    </source>
</evidence>
<reference evidence="6 7" key="1">
    <citation type="submission" date="2018-10" db="EMBL/GenBank/DDBJ databases">
        <title>Butyricimonas faecalis sp. nov., isolated from human faeces and emended description of the genus Butyricimonas.</title>
        <authorList>
            <person name="Le Roy T."/>
            <person name="Van der Smissen P."/>
            <person name="Paquot A."/>
            <person name="Delzenne N."/>
            <person name="Muccioli G."/>
            <person name="Collet J.-F."/>
            <person name="Cani P.D."/>
        </authorList>
    </citation>
    <scope>NUCLEOTIDE SEQUENCE [LARGE SCALE GENOMIC DNA]</scope>
    <source>
        <strain evidence="6 7">H184</strain>
    </source>
</reference>
<keyword evidence="4" id="KW-0464">Manganese</keyword>
<dbReference type="EC" id="3.5.3.11" evidence="6"/>
<dbReference type="KEGG" id="buy:D8S85_13980"/>
<dbReference type="InterPro" id="IPR023696">
    <property type="entry name" value="Ureohydrolase_dom_sf"/>
</dbReference>
<feature type="binding site" evidence="4">
    <location>
        <position position="131"/>
    </location>
    <ligand>
        <name>Mn(2+)</name>
        <dbReference type="ChEBI" id="CHEBI:29035"/>
        <label>1</label>
    </ligand>
</feature>
<comment type="similarity">
    <text evidence="1">Belongs to the arginase family. Agmatinase subfamily.</text>
</comment>
<feature type="binding site" evidence="4">
    <location>
        <position position="213"/>
    </location>
    <ligand>
        <name>Mn(2+)</name>
        <dbReference type="ChEBI" id="CHEBI:29035"/>
        <label>1</label>
    </ligand>
</feature>
<evidence type="ECO:0000256" key="3">
    <source>
        <dbReference type="ARBA" id="ARBA00022801"/>
    </source>
</evidence>
<dbReference type="GO" id="GO:0008783">
    <property type="term" value="F:agmatinase activity"/>
    <property type="evidence" value="ECO:0007669"/>
    <property type="project" value="UniProtKB-EC"/>
</dbReference>
<dbReference type="PIRSF" id="PIRSF036979">
    <property type="entry name" value="Arginase"/>
    <property type="match status" value="1"/>
</dbReference>
<dbReference type="PROSITE" id="PS51409">
    <property type="entry name" value="ARGINASE_2"/>
    <property type="match status" value="1"/>
</dbReference>
<keyword evidence="2 4" id="KW-0479">Metal-binding</keyword>
<evidence type="ECO:0000256" key="5">
    <source>
        <dbReference type="RuleBase" id="RU003684"/>
    </source>
</evidence>
<proteinExistence type="inferred from homology"/>
<keyword evidence="3 5" id="KW-0378">Hydrolase</keyword>
<dbReference type="AlphaFoldDB" id="A0A3Q9IQC9"/>
<feature type="binding site" evidence="4">
    <location>
        <position position="133"/>
    </location>
    <ligand>
        <name>Mn(2+)</name>
        <dbReference type="ChEBI" id="CHEBI:29035"/>
        <label>1</label>
    </ligand>
</feature>
<evidence type="ECO:0000313" key="6">
    <source>
        <dbReference type="EMBL" id="AZS30546.1"/>
    </source>
</evidence>
<dbReference type="RefSeq" id="WP_106481195.1">
    <property type="nucleotide sequence ID" value="NZ_CP032819.1"/>
</dbReference>
<dbReference type="NCBIfam" id="TIGR01230">
    <property type="entry name" value="agmatinase"/>
    <property type="match status" value="1"/>
</dbReference>
<evidence type="ECO:0000256" key="4">
    <source>
        <dbReference type="PIRSR" id="PIRSR036979-1"/>
    </source>
</evidence>
<feature type="binding site" evidence="4">
    <location>
        <position position="108"/>
    </location>
    <ligand>
        <name>Mn(2+)</name>
        <dbReference type="ChEBI" id="CHEBI:29035"/>
        <label>1</label>
    </ligand>
</feature>
<dbReference type="GO" id="GO:0033389">
    <property type="term" value="P:putrescine biosynthetic process from arginine, via agmatine"/>
    <property type="evidence" value="ECO:0007669"/>
    <property type="project" value="TreeGrafter"/>
</dbReference>
<dbReference type="PANTHER" id="PTHR11358">
    <property type="entry name" value="ARGINASE/AGMATINASE"/>
    <property type="match status" value="1"/>
</dbReference>
<dbReference type="Gene3D" id="3.40.800.10">
    <property type="entry name" value="Ureohydrolase domain"/>
    <property type="match status" value="1"/>
</dbReference>